<feature type="transmembrane region" description="Helical" evidence="8">
    <location>
        <begin position="141"/>
        <end position="160"/>
    </location>
</feature>
<evidence type="ECO:0000256" key="1">
    <source>
        <dbReference type="ARBA" id="ARBA00004651"/>
    </source>
</evidence>
<proteinExistence type="predicted"/>
<dbReference type="EMBL" id="CAJVCH010112635">
    <property type="protein sequence ID" value="CAG7724697.1"/>
    <property type="molecule type" value="Genomic_DNA"/>
</dbReference>
<evidence type="ECO:0000256" key="7">
    <source>
        <dbReference type="ARBA" id="ARBA00023136"/>
    </source>
</evidence>
<sequence>MERVYNFLTHRISPKILRTGYEPLEEDNVNSSIMSMAASVNQEFVAKKTPQYLVSFIVSIGAFSHGTSIGWSAPALPNMEKQGDFPGFKSDSNMATWLDGMFLLRLLHWLPVTAHWKEMDYACARSPFFNRLAAQAKIRGTLCNAIGLAIGLGILFTYILGSIISWSHLSLVNAFFPGIFTVGVFFIPESPYYLLANGRIEETLESLKSLRGATEEEQIIPEYFSKKISVQHRKEATWSDTLAAYVLKPFGICMMLIIFQQFGGIKGVLFYSVEMFSYAGTDVNANIAAITLAGAQVIVLLASTQTVEIWGRRISIMVSELGMTISLVALGTFFYLKEHNEDIRLEWLPLTSLLFYVLSYNLGVGPVTWTLVSELLPSNSKGLTSSIIAAFSHGLAFLITKFFIDMQKLFTSYGCYWFFAAMSFAGFVFCLVVIPETKGKKLQDIQAFFRK</sequence>
<dbReference type="AlphaFoldDB" id="A0A8J2NSS6"/>
<feature type="transmembrane region" description="Helical" evidence="8">
    <location>
        <begin position="166"/>
        <end position="187"/>
    </location>
</feature>
<keyword evidence="2" id="KW-0813">Transport</keyword>
<feature type="transmembrane region" description="Helical" evidence="8">
    <location>
        <begin position="52"/>
        <end position="74"/>
    </location>
</feature>
<evidence type="ECO:0000259" key="9">
    <source>
        <dbReference type="PROSITE" id="PS50850"/>
    </source>
</evidence>
<feature type="transmembrane region" description="Helical" evidence="8">
    <location>
        <begin position="383"/>
        <end position="404"/>
    </location>
</feature>
<dbReference type="Proteomes" id="UP000708208">
    <property type="component" value="Unassembled WGS sequence"/>
</dbReference>
<dbReference type="OrthoDB" id="6612291at2759"/>
<feature type="transmembrane region" description="Helical" evidence="8">
    <location>
        <begin position="314"/>
        <end position="335"/>
    </location>
</feature>
<feature type="transmembrane region" description="Helical" evidence="8">
    <location>
        <begin position="416"/>
        <end position="434"/>
    </location>
</feature>
<keyword evidence="4" id="KW-0762">Sugar transport</keyword>
<keyword evidence="6 8" id="KW-1133">Transmembrane helix</keyword>
<gene>
    <name evidence="10" type="ORF">AFUS01_LOCUS13698</name>
</gene>
<comment type="caution">
    <text evidence="10">The sequence shown here is derived from an EMBL/GenBank/DDBJ whole genome shotgun (WGS) entry which is preliminary data.</text>
</comment>
<reference evidence="10" key="1">
    <citation type="submission" date="2021-06" db="EMBL/GenBank/DDBJ databases">
        <authorList>
            <person name="Hodson N. C."/>
            <person name="Mongue J. A."/>
            <person name="Jaron S. K."/>
        </authorList>
    </citation>
    <scope>NUCLEOTIDE SEQUENCE</scope>
</reference>
<evidence type="ECO:0000256" key="8">
    <source>
        <dbReference type="SAM" id="Phobius"/>
    </source>
</evidence>
<dbReference type="GO" id="GO:0005886">
    <property type="term" value="C:plasma membrane"/>
    <property type="evidence" value="ECO:0007669"/>
    <property type="project" value="UniProtKB-SubCell"/>
</dbReference>
<dbReference type="GO" id="GO:0022857">
    <property type="term" value="F:transmembrane transporter activity"/>
    <property type="evidence" value="ECO:0007669"/>
    <property type="project" value="InterPro"/>
</dbReference>
<comment type="subcellular location">
    <subcellularLocation>
        <location evidence="1">Cell membrane</location>
        <topology evidence="1">Multi-pass membrane protein</topology>
    </subcellularLocation>
</comment>
<protein>
    <recommendedName>
        <fullName evidence="9">Major facilitator superfamily (MFS) profile domain-containing protein</fullName>
    </recommendedName>
</protein>
<keyword evidence="3" id="KW-1003">Cell membrane</keyword>
<evidence type="ECO:0000256" key="6">
    <source>
        <dbReference type="ARBA" id="ARBA00022989"/>
    </source>
</evidence>
<keyword evidence="11" id="KW-1185">Reference proteome</keyword>
<dbReference type="FunFam" id="1.20.1250.20:FF:000218">
    <property type="entry name" value="facilitated trehalose transporter Tret1"/>
    <property type="match status" value="1"/>
</dbReference>
<dbReference type="InterPro" id="IPR005828">
    <property type="entry name" value="MFS_sugar_transport-like"/>
</dbReference>
<feature type="transmembrane region" description="Helical" evidence="8">
    <location>
        <begin position="94"/>
        <end position="112"/>
    </location>
</feature>
<keyword evidence="5 8" id="KW-0812">Transmembrane</keyword>
<dbReference type="PROSITE" id="PS50850">
    <property type="entry name" value="MFS"/>
    <property type="match status" value="1"/>
</dbReference>
<evidence type="ECO:0000313" key="10">
    <source>
        <dbReference type="EMBL" id="CAG7724697.1"/>
    </source>
</evidence>
<dbReference type="Pfam" id="PF00083">
    <property type="entry name" value="Sugar_tr"/>
    <property type="match status" value="1"/>
</dbReference>
<feature type="domain" description="Major facilitator superfamily (MFS) profile" evidence="9">
    <location>
        <begin position="1"/>
        <end position="438"/>
    </location>
</feature>
<feature type="transmembrane region" description="Helical" evidence="8">
    <location>
        <begin position="347"/>
        <end position="371"/>
    </location>
</feature>
<feature type="transmembrane region" description="Helical" evidence="8">
    <location>
        <begin position="242"/>
        <end position="263"/>
    </location>
</feature>
<dbReference type="PANTHER" id="PTHR48021">
    <property type="match status" value="1"/>
</dbReference>
<organism evidence="10 11">
    <name type="scientific">Allacma fusca</name>
    <dbReference type="NCBI Taxonomy" id="39272"/>
    <lineage>
        <taxon>Eukaryota</taxon>
        <taxon>Metazoa</taxon>
        <taxon>Ecdysozoa</taxon>
        <taxon>Arthropoda</taxon>
        <taxon>Hexapoda</taxon>
        <taxon>Collembola</taxon>
        <taxon>Symphypleona</taxon>
        <taxon>Sminthuridae</taxon>
        <taxon>Allacma</taxon>
    </lineage>
</organism>
<name>A0A8J2NSS6_9HEXA</name>
<accession>A0A8J2NSS6</accession>
<evidence type="ECO:0000313" key="11">
    <source>
        <dbReference type="Proteomes" id="UP000708208"/>
    </source>
</evidence>
<dbReference type="InterPro" id="IPR020846">
    <property type="entry name" value="MFS_dom"/>
</dbReference>
<dbReference type="InterPro" id="IPR050549">
    <property type="entry name" value="MFS_Trehalose_Transporter"/>
</dbReference>
<dbReference type="PANTHER" id="PTHR48021:SF1">
    <property type="entry name" value="GH07001P-RELATED"/>
    <property type="match status" value="1"/>
</dbReference>
<evidence type="ECO:0000256" key="5">
    <source>
        <dbReference type="ARBA" id="ARBA00022692"/>
    </source>
</evidence>
<evidence type="ECO:0000256" key="2">
    <source>
        <dbReference type="ARBA" id="ARBA00022448"/>
    </source>
</evidence>
<evidence type="ECO:0000256" key="3">
    <source>
        <dbReference type="ARBA" id="ARBA00022475"/>
    </source>
</evidence>
<feature type="transmembrane region" description="Helical" evidence="8">
    <location>
        <begin position="283"/>
        <end position="302"/>
    </location>
</feature>
<evidence type="ECO:0000256" key="4">
    <source>
        <dbReference type="ARBA" id="ARBA00022597"/>
    </source>
</evidence>
<keyword evidence="7 8" id="KW-0472">Membrane</keyword>